<dbReference type="OrthoDB" id="280680at2"/>
<feature type="signal peptide" evidence="2">
    <location>
        <begin position="1"/>
        <end position="26"/>
    </location>
</feature>
<dbReference type="InParanoid" id="A0A4R2PSE1"/>
<evidence type="ECO:0008006" key="5">
    <source>
        <dbReference type="Google" id="ProtNLM"/>
    </source>
</evidence>
<keyword evidence="1" id="KW-0812">Transmembrane</keyword>
<dbReference type="PROSITE" id="PS51257">
    <property type="entry name" value="PROKAR_LIPOPROTEIN"/>
    <property type="match status" value="1"/>
</dbReference>
<protein>
    <recommendedName>
        <fullName evidence="5">Secreted protein</fullName>
    </recommendedName>
</protein>
<evidence type="ECO:0000313" key="3">
    <source>
        <dbReference type="EMBL" id="TCP38004.1"/>
    </source>
</evidence>
<proteinExistence type="predicted"/>
<dbReference type="Proteomes" id="UP000295399">
    <property type="component" value="Unassembled WGS sequence"/>
</dbReference>
<comment type="caution">
    <text evidence="3">The sequence shown here is derived from an EMBL/GenBank/DDBJ whole genome shotgun (WGS) entry which is preliminary data.</text>
</comment>
<evidence type="ECO:0000313" key="4">
    <source>
        <dbReference type="Proteomes" id="UP000295399"/>
    </source>
</evidence>
<organism evidence="3 4">
    <name type="scientific">Rhodothalassium salexigens DSM 2132</name>
    <dbReference type="NCBI Taxonomy" id="1188247"/>
    <lineage>
        <taxon>Bacteria</taxon>
        <taxon>Pseudomonadati</taxon>
        <taxon>Pseudomonadota</taxon>
        <taxon>Alphaproteobacteria</taxon>
        <taxon>Rhodothalassiales</taxon>
        <taxon>Rhodothalassiaceae</taxon>
        <taxon>Rhodothalassium</taxon>
    </lineage>
</organism>
<dbReference type="RefSeq" id="WP_132707649.1">
    <property type="nucleotide sequence ID" value="NZ_JACIGF010000002.1"/>
</dbReference>
<gene>
    <name evidence="3" type="ORF">EV659_102415</name>
</gene>
<feature type="chain" id="PRO_5020792073" description="Secreted protein" evidence="2">
    <location>
        <begin position="27"/>
        <end position="268"/>
    </location>
</feature>
<dbReference type="AlphaFoldDB" id="A0A4R2PSE1"/>
<sequence length="268" mass="27558">MTVRSTLGLGLAATACLGLASAGASASTVTPDVIFGSGNANGAFTIGTGLNGGIELGLRGKLRFNESNLPENTFNYDGVDTYSFDRGTPPTGFGFAANSPTTPVWNFEWSINTDVTGTTGLALDGLTYELRLDGDPTAGTDFTDSFDLINAAFNDHAIGTNATGNGGGTVASDSADYAALIAQNNVAQNSWNYEFFNDGPAALIQLASFDPQAIGTYTIQLEAFLNGDSVAATSIDIRTVPMPGALAFFGLGLGAAGVAGLRRARRAR</sequence>
<evidence type="ECO:0000256" key="2">
    <source>
        <dbReference type="SAM" id="SignalP"/>
    </source>
</evidence>
<keyword evidence="1" id="KW-0472">Membrane</keyword>
<feature type="transmembrane region" description="Helical" evidence="1">
    <location>
        <begin position="242"/>
        <end position="261"/>
    </location>
</feature>
<evidence type="ECO:0000256" key="1">
    <source>
        <dbReference type="SAM" id="Phobius"/>
    </source>
</evidence>
<keyword evidence="4" id="KW-1185">Reference proteome</keyword>
<keyword evidence="1" id="KW-1133">Transmembrane helix</keyword>
<reference evidence="3 4" key="1">
    <citation type="submission" date="2019-03" db="EMBL/GenBank/DDBJ databases">
        <title>Genomic Encyclopedia of Type Strains, Phase IV (KMG-IV): sequencing the most valuable type-strain genomes for metagenomic binning, comparative biology and taxonomic classification.</title>
        <authorList>
            <person name="Goeker M."/>
        </authorList>
    </citation>
    <scope>NUCLEOTIDE SEQUENCE [LARGE SCALE GENOMIC DNA]</scope>
    <source>
        <strain evidence="3 4">DSM 2132</strain>
    </source>
</reference>
<dbReference type="EMBL" id="SLXO01000002">
    <property type="protein sequence ID" value="TCP38004.1"/>
    <property type="molecule type" value="Genomic_DNA"/>
</dbReference>
<keyword evidence="2" id="KW-0732">Signal</keyword>
<accession>A0A4R2PSE1</accession>
<name>A0A4R2PSE1_RHOSA</name>